<reference evidence="4" key="1">
    <citation type="journal article" date="2009" name="Nature">
        <title>Genome sequence and analysis of the Irish potato famine pathogen Phytophthora infestans.</title>
        <authorList>
            <consortium name="The Broad Institute Genome Sequencing Platform"/>
            <person name="Haas B.J."/>
            <person name="Kamoun S."/>
            <person name="Zody M.C."/>
            <person name="Jiang R.H."/>
            <person name="Handsaker R.E."/>
            <person name="Cano L.M."/>
            <person name="Grabherr M."/>
            <person name="Kodira C.D."/>
            <person name="Raffaele S."/>
            <person name="Torto-Alalibo T."/>
            <person name="Bozkurt T.O."/>
            <person name="Ah-Fong A.M."/>
            <person name="Alvarado L."/>
            <person name="Anderson V.L."/>
            <person name="Armstrong M.R."/>
            <person name="Avrova A."/>
            <person name="Baxter L."/>
            <person name="Beynon J."/>
            <person name="Boevink P.C."/>
            <person name="Bollmann S.R."/>
            <person name="Bos J.I."/>
            <person name="Bulone V."/>
            <person name="Cai G."/>
            <person name="Cakir C."/>
            <person name="Carrington J.C."/>
            <person name="Chawner M."/>
            <person name="Conti L."/>
            <person name="Costanzo S."/>
            <person name="Ewan R."/>
            <person name="Fahlgren N."/>
            <person name="Fischbach M.A."/>
            <person name="Fugelstad J."/>
            <person name="Gilroy E.M."/>
            <person name="Gnerre S."/>
            <person name="Green P.J."/>
            <person name="Grenville-Briggs L.J."/>
            <person name="Griffith J."/>
            <person name="Grunwald N.J."/>
            <person name="Horn K."/>
            <person name="Horner N.R."/>
            <person name="Hu C.H."/>
            <person name="Huitema E."/>
            <person name="Jeong D.H."/>
            <person name="Jones A.M."/>
            <person name="Jones J.D."/>
            <person name="Jones R.W."/>
            <person name="Karlsson E.K."/>
            <person name="Kunjeti S.G."/>
            <person name="Lamour K."/>
            <person name="Liu Z."/>
            <person name="Ma L."/>
            <person name="Maclean D."/>
            <person name="Chibucos M.C."/>
            <person name="McDonald H."/>
            <person name="McWalters J."/>
            <person name="Meijer H.J."/>
            <person name="Morgan W."/>
            <person name="Morris P.F."/>
            <person name="Munro C.A."/>
            <person name="O'Neill K."/>
            <person name="Ospina-Giraldo M."/>
            <person name="Pinzon A."/>
            <person name="Pritchard L."/>
            <person name="Ramsahoye B."/>
            <person name="Ren Q."/>
            <person name="Restrepo S."/>
            <person name="Roy S."/>
            <person name="Sadanandom A."/>
            <person name="Savidor A."/>
            <person name="Schornack S."/>
            <person name="Schwartz D.C."/>
            <person name="Schumann U.D."/>
            <person name="Schwessinger B."/>
            <person name="Seyer L."/>
            <person name="Sharpe T."/>
            <person name="Silvar C."/>
            <person name="Song J."/>
            <person name="Studholme D.J."/>
            <person name="Sykes S."/>
            <person name="Thines M."/>
            <person name="van de Vondervoort P.J."/>
            <person name="Phuntumart V."/>
            <person name="Wawra S."/>
            <person name="Weide R."/>
            <person name="Win J."/>
            <person name="Young C."/>
            <person name="Zhou S."/>
            <person name="Fry W."/>
            <person name="Meyers B.C."/>
            <person name="van West P."/>
            <person name="Ristaino J."/>
            <person name="Govers F."/>
            <person name="Birch P.R."/>
            <person name="Whisson S.C."/>
            <person name="Judelson H.S."/>
            <person name="Nusbaum C."/>
        </authorList>
    </citation>
    <scope>NUCLEOTIDE SEQUENCE [LARGE SCALE GENOMIC DNA]</scope>
    <source>
        <strain evidence="4">T30-4</strain>
    </source>
</reference>
<dbReference type="GeneID" id="9464443"/>
<keyword evidence="1" id="KW-0245">EGF-like domain</keyword>
<comment type="caution">
    <text evidence="1">Lacks conserved residue(s) required for the propagation of feature annotation.</text>
</comment>
<dbReference type="VEuPathDB" id="FungiDB:PITG_03106"/>
<dbReference type="AlphaFoldDB" id="D0MZD7"/>
<dbReference type="Proteomes" id="UP000006643">
    <property type="component" value="Unassembled WGS sequence"/>
</dbReference>
<evidence type="ECO:0000313" key="4">
    <source>
        <dbReference type="Proteomes" id="UP000006643"/>
    </source>
</evidence>
<evidence type="ECO:0000259" key="2">
    <source>
        <dbReference type="PROSITE" id="PS50026"/>
    </source>
</evidence>
<dbReference type="InterPro" id="IPR000742">
    <property type="entry name" value="EGF"/>
</dbReference>
<dbReference type="Gene3D" id="3.10.580.10">
    <property type="entry name" value="CBS-domain"/>
    <property type="match status" value="1"/>
</dbReference>
<feature type="domain" description="EGF-like" evidence="2">
    <location>
        <begin position="552"/>
        <end position="587"/>
    </location>
</feature>
<keyword evidence="1" id="KW-1015">Disulfide bond</keyword>
<dbReference type="PROSITE" id="PS00022">
    <property type="entry name" value="EGF_1"/>
    <property type="match status" value="1"/>
</dbReference>
<dbReference type="RefSeq" id="XP_002906199.1">
    <property type="nucleotide sequence ID" value="XM_002906153.1"/>
</dbReference>
<dbReference type="EMBL" id="DS028121">
    <property type="protein sequence ID" value="EEY65600.1"/>
    <property type="molecule type" value="Genomic_DNA"/>
</dbReference>
<dbReference type="HOGENOM" id="CLU_421805_0_0_1"/>
<proteinExistence type="predicted"/>
<dbReference type="InParanoid" id="D0MZD7"/>
<organism evidence="3 4">
    <name type="scientific">Phytophthora infestans (strain T30-4)</name>
    <name type="common">Potato late blight agent</name>
    <dbReference type="NCBI Taxonomy" id="403677"/>
    <lineage>
        <taxon>Eukaryota</taxon>
        <taxon>Sar</taxon>
        <taxon>Stramenopiles</taxon>
        <taxon>Oomycota</taxon>
        <taxon>Peronosporomycetes</taxon>
        <taxon>Peronosporales</taxon>
        <taxon>Peronosporaceae</taxon>
        <taxon>Phytophthora</taxon>
    </lineage>
</organism>
<name>D0MZD7_PHYIT</name>
<dbReference type="OMA" id="PANDIWY"/>
<keyword evidence="4" id="KW-1185">Reference proteome</keyword>
<gene>
    <name evidence="3" type="ORF">PITG_03106</name>
</gene>
<feature type="disulfide bond" evidence="1">
    <location>
        <begin position="577"/>
        <end position="586"/>
    </location>
</feature>
<dbReference type="Gene3D" id="2.120.10.80">
    <property type="entry name" value="Kelch-type beta propeller"/>
    <property type="match status" value="2"/>
</dbReference>
<evidence type="ECO:0000313" key="3">
    <source>
        <dbReference type="EMBL" id="EEY65600.1"/>
    </source>
</evidence>
<dbReference type="eggNOG" id="KOG2118">
    <property type="taxonomic scope" value="Eukaryota"/>
</dbReference>
<dbReference type="PROSITE" id="PS50026">
    <property type="entry name" value="EGF_3"/>
    <property type="match status" value="1"/>
</dbReference>
<dbReference type="SUPFAM" id="SSF117281">
    <property type="entry name" value="Kelch motif"/>
    <property type="match status" value="1"/>
</dbReference>
<dbReference type="KEGG" id="pif:PITG_03106"/>
<dbReference type="InterPro" id="IPR015915">
    <property type="entry name" value="Kelch-typ_b-propeller"/>
</dbReference>
<dbReference type="InterPro" id="IPR046342">
    <property type="entry name" value="CBS_dom_sf"/>
</dbReference>
<accession>D0MZD7</accession>
<dbReference type="STRING" id="403677.D0MZD7"/>
<dbReference type="OrthoDB" id="59517at2759"/>
<dbReference type="PANTHER" id="PTHR23244">
    <property type="entry name" value="KELCH REPEAT DOMAIN"/>
    <property type="match status" value="1"/>
</dbReference>
<evidence type="ECO:0000256" key="1">
    <source>
        <dbReference type="PROSITE-ProRule" id="PRU00076"/>
    </source>
</evidence>
<protein>
    <recommendedName>
        <fullName evidence="2">EGF-like domain-containing protein</fullName>
    </recommendedName>
</protein>
<sequence>MGSTHMALVYDVNNVGPVRLAGDPFYELRGLVTLEDIVEEILQSKIIDETDSVEARKERQNCTDQIGYSDGGEFVARAVVLLAPDSSRHETPLLVESKTTFGTALEASDTITTKLQCNATVTEQEAIARWSLLSELTFSRDCKFSVAHAAAAFADNIWIVGGVSASYYTKRLEYTTTRSDVIYSSDGVEWTEVLEEAPFRRRYGHSLITFTDSKDKLERLILLGGFSPEPATDIWVTTDGVSWTEAAATVPWSGRGFHCSVVFNGKLWVLGGSPMNNEVWSTSSVLSGPWKQQSNVPWSPRAAHACAVHEVMTNVTEGDSSREEFLFLMGGWRDTSLNDIWRMDSAGNWKLLSEAAPWDARAWFSLVSFDSRTNGDVQLGPRLWVLGGGIIGRGIEKMHPFSDVWYTRDGVKWVAASSNSSGISTAEWSMVTQSNTQVCMGKWGHSVVPFRRRVTRAYYCHESCTNEDGTISLANQLIPVCNPSTTVPEIPAQHTVLVNNSMLTKTIYPDGCGLCKTDPNARYQNSTSVPTLLLLAGNVGVQKVNDVFQSSDGMLCEREGKICSGEGVCVQGGNCLCNSGKTGSNCDSELGYTIIDSKSCFPESASVVVAGGKTKRLGRNARVLHRLLHSTRKRSEGRDGVHQCKTRRHG</sequence>